<protein>
    <recommendedName>
        <fullName evidence="10">Bromodomain-domain-containing protein</fullName>
    </recommendedName>
</protein>
<dbReference type="InterPro" id="IPR018359">
    <property type="entry name" value="Bromodomain_CS"/>
</dbReference>
<evidence type="ECO:0000256" key="2">
    <source>
        <dbReference type="PROSITE-ProRule" id="PRU00035"/>
    </source>
</evidence>
<dbReference type="Gene3D" id="1.20.920.10">
    <property type="entry name" value="Bromodomain-like"/>
    <property type="match status" value="1"/>
</dbReference>
<feature type="compositionally biased region" description="Basic residues" evidence="4">
    <location>
        <begin position="434"/>
        <end position="444"/>
    </location>
</feature>
<dbReference type="InterPro" id="IPR027353">
    <property type="entry name" value="NET_dom"/>
</dbReference>
<dbReference type="PRINTS" id="PR00503">
    <property type="entry name" value="BROMODOMAIN"/>
</dbReference>
<proteinExistence type="predicted"/>
<dbReference type="Pfam" id="PF00439">
    <property type="entry name" value="Bromodomain"/>
    <property type="match status" value="1"/>
</dbReference>
<dbReference type="Pfam" id="PF17035">
    <property type="entry name" value="BET"/>
    <property type="match status" value="1"/>
</dbReference>
<feature type="domain" description="NET" evidence="7">
    <location>
        <begin position="698"/>
        <end position="779"/>
    </location>
</feature>
<feature type="region of interest" description="Disordered" evidence="4">
    <location>
        <begin position="195"/>
        <end position="231"/>
    </location>
</feature>
<evidence type="ECO:0000256" key="4">
    <source>
        <dbReference type="SAM" id="MobiDB-lite"/>
    </source>
</evidence>
<keyword evidence="3" id="KW-0863">Zinc-finger</keyword>
<organism evidence="8 9">
    <name type="scientific">Neocallimastix californiae</name>
    <dbReference type="NCBI Taxonomy" id="1754190"/>
    <lineage>
        <taxon>Eukaryota</taxon>
        <taxon>Fungi</taxon>
        <taxon>Fungi incertae sedis</taxon>
        <taxon>Chytridiomycota</taxon>
        <taxon>Chytridiomycota incertae sedis</taxon>
        <taxon>Neocallimastigomycetes</taxon>
        <taxon>Neocallimastigales</taxon>
        <taxon>Neocallimastigaceae</taxon>
        <taxon>Neocallimastix</taxon>
    </lineage>
</organism>
<gene>
    <name evidence="8" type="ORF">LY90DRAFT_677522</name>
</gene>
<feature type="region of interest" description="Disordered" evidence="4">
    <location>
        <begin position="22"/>
        <end position="103"/>
    </location>
</feature>
<dbReference type="STRING" id="1754190.A0A1Y2A0F8"/>
<feature type="domain" description="Bromo" evidence="5">
    <location>
        <begin position="248"/>
        <end position="320"/>
    </location>
</feature>
<feature type="compositionally biased region" description="Low complexity" evidence="4">
    <location>
        <begin position="71"/>
        <end position="81"/>
    </location>
</feature>
<dbReference type="GO" id="GO:0043565">
    <property type="term" value="F:sequence-specific DNA binding"/>
    <property type="evidence" value="ECO:0007669"/>
    <property type="project" value="InterPro"/>
</dbReference>
<dbReference type="InterPro" id="IPR001487">
    <property type="entry name" value="Bromodomain"/>
</dbReference>
<dbReference type="Proteomes" id="UP000193920">
    <property type="component" value="Unassembled WGS sequence"/>
</dbReference>
<feature type="region of interest" description="Disordered" evidence="4">
    <location>
        <begin position="776"/>
        <end position="808"/>
    </location>
</feature>
<evidence type="ECO:0000259" key="5">
    <source>
        <dbReference type="PROSITE" id="PS50014"/>
    </source>
</evidence>
<feature type="compositionally biased region" description="Polar residues" evidence="4">
    <location>
        <begin position="208"/>
        <end position="225"/>
    </location>
</feature>
<dbReference type="PROSITE" id="PS51525">
    <property type="entry name" value="NET"/>
    <property type="match status" value="1"/>
</dbReference>
<dbReference type="InterPro" id="IPR000679">
    <property type="entry name" value="Znf_GATA"/>
</dbReference>
<feature type="region of interest" description="Disordered" evidence="4">
    <location>
        <begin position="553"/>
        <end position="621"/>
    </location>
</feature>
<feature type="domain" description="GATA-type" evidence="6">
    <location>
        <begin position="616"/>
        <end position="652"/>
    </location>
</feature>
<feature type="compositionally biased region" description="Polar residues" evidence="4">
    <location>
        <begin position="581"/>
        <end position="592"/>
    </location>
</feature>
<sequence>MVAVVKNEVLNDKSMEKENEKIINEEGNNYNNIDVENKENLQNNKEEKVEKEETKNAELNDTEVENKMEIDNNNNTETINTEQDDKESIGLTSEEEDDNTKIMEENKSIESELIKENNDIVKENDNDIDTDKEREINNKTSDIMEEENNNTIVNGNSLKMEDNSETDISSNTDNREALIDNIDNNRIEKSVVENEISNQTEMSKDSNEISTTSQSNPPSSAINKTSEIKRHMPRSESSVCSLIIKSLQNHPNAPPFLNPVDPVALNIPDYFNVIKHPMDFKTISRKLKKGEYPSLVEFVDDVDLVFKNCMTYNPPANPVHIMGKEVKSFFIEQLKKYPDQFSEILLNKFNIDLSTIEKRPRRQVRPPQHFEPEDELLMKRIKQQQKRSLMEQNEMKAYVPKIEEDTNMTMEPYGEEMNVDVKPTKASKTVSKIQKVKKTTRKGSKVASKTTAKKRTKKRSYREMDEVEGEEEMVEEVGDSDESSTDSEDELVESQIVALTACLQQVQQQLELLRARSHMSHHARKKSRRSLSSFSEYYSNTEKETPISAKALATAHKKISSTSNVLPTPTPTRGRKKQNNIRKTAITNSALQTTGTRKRSKTKSETGSPAKRSPANHSGKVCEYCGGTETPMWRRGPSGKGSLCNKCGVKWKSGKIYKGEPIPSQSRLNSANNSVVSSTISTPNINPPPKTKKQKVEAPPKKPKVQSITYAQKKELSEMIGKLDEDNLNGVIDIIRSGIPDLKDGQEEIELDIETIDPVTLRKLYRYVKKVSKPVKVQKPISQEIPNYSDYSSGNESSDSGDESNDGE</sequence>
<dbReference type="OrthoDB" id="21449at2759"/>
<keyword evidence="3" id="KW-0479">Metal-binding</keyword>
<feature type="compositionally biased region" description="Acidic residues" evidence="4">
    <location>
        <begin position="465"/>
        <end position="489"/>
    </location>
</feature>
<dbReference type="GO" id="GO:0008270">
    <property type="term" value="F:zinc ion binding"/>
    <property type="evidence" value="ECO:0007669"/>
    <property type="project" value="UniProtKB-KW"/>
</dbReference>
<keyword evidence="3" id="KW-0862">Zinc</keyword>
<dbReference type="Gene3D" id="3.30.50.10">
    <property type="entry name" value="Erythroid Transcription Factor GATA-1, subunit A"/>
    <property type="match status" value="1"/>
</dbReference>
<evidence type="ECO:0008006" key="10">
    <source>
        <dbReference type="Google" id="ProtNLM"/>
    </source>
</evidence>
<comment type="caution">
    <text evidence="8">The sequence shown here is derived from an EMBL/GenBank/DDBJ whole genome shotgun (WGS) entry which is preliminary data.</text>
</comment>
<dbReference type="CDD" id="cd00202">
    <property type="entry name" value="ZnF_GATA"/>
    <property type="match status" value="1"/>
</dbReference>
<evidence type="ECO:0000256" key="1">
    <source>
        <dbReference type="ARBA" id="ARBA00023117"/>
    </source>
</evidence>
<evidence type="ECO:0000256" key="3">
    <source>
        <dbReference type="PROSITE-ProRule" id="PRU00094"/>
    </source>
</evidence>
<dbReference type="GO" id="GO:0006355">
    <property type="term" value="P:regulation of DNA-templated transcription"/>
    <property type="evidence" value="ECO:0007669"/>
    <property type="project" value="InterPro"/>
</dbReference>
<dbReference type="InterPro" id="IPR036427">
    <property type="entry name" value="Bromodomain-like_sf"/>
</dbReference>
<dbReference type="GO" id="GO:0005634">
    <property type="term" value="C:nucleus"/>
    <property type="evidence" value="ECO:0007669"/>
    <property type="project" value="TreeGrafter"/>
</dbReference>
<dbReference type="GO" id="GO:0000785">
    <property type="term" value="C:chromatin"/>
    <property type="evidence" value="ECO:0007669"/>
    <property type="project" value="TreeGrafter"/>
</dbReference>
<dbReference type="PROSITE" id="PS50014">
    <property type="entry name" value="BROMODOMAIN_2"/>
    <property type="match status" value="1"/>
</dbReference>
<dbReference type="SMART" id="SM00401">
    <property type="entry name" value="ZnF_GATA"/>
    <property type="match status" value="1"/>
</dbReference>
<feature type="compositionally biased region" description="Low complexity" evidence="4">
    <location>
        <begin position="787"/>
        <end position="798"/>
    </location>
</feature>
<evidence type="ECO:0000313" key="9">
    <source>
        <dbReference type="Proteomes" id="UP000193920"/>
    </source>
</evidence>
<keyword evidence="9" id="KW-1185">Reference proteome</keyword>
<dbReference type="InterPro" id="IPR050935">
    <property type="entry name" value="Bromo_chromatin_reader"/>
</dbReference>
<dbReference type="AlphaFoldDB" id="A0A1Y2A0F8"/>
<feature type="compositionally biased region" description="Basic and acidic residues" evidence="4">
    <location>
        <begin position="35"/>
        <end position="70"/>
    </location>
</feature>
<accession>A0A1Y2A0F8</accession>
<dbReference type="PROSITE" id="PS50114">
    <property type="entry name" value="GATA_ZN_FINGER_2"/>
    <property type="match status" value="1"/>
</dbReference>
<dbReference type="InterPro" id="IPR013088">
    <property type="entry name" value="Znf_NHR/GATA"/>
</dbReference>
<dbReference type="SUPFAM" id="SSF57716">
    <property type="entry name" value="Glucocorticoid receptor-like (DNA-binding domain)"/>
    <property type="match status" value="1"/>
</dbReference>
<dbReference type="Gene3D" id="1.20.1270.220">
    <property type="match status" value="1"/>
</dbReference>
<keyword evidence="1 2" id="KW-0103">Bromodomain</keyword>
<dbReference type="EMBL" id="MCOG01000339">
    <property type="protein sequence ID" value="ORY15525.1"/>
    <property type="molecule type" value="Genomic_DNA"/>
</dbReference>
<feature type="compositionally biased region" description="Acidic residues" evidence="4">
    <location>
        <begin position="799"/>
        <end position="808"/>
    </location>
</feature>
<dbReference type="PANTHER" id="PTHR22880:SF225">
    <property type="entry name" value="BROMODOMAIN-CONTAINING PROTEIN BET-1-RELATED"/>
    <property type="match status" value="1"/>
</dbReference>
<evidence type="ECO:0000313" key="8">
    <source>
        <dbReference type="EMBL" id="ORY15525.1"/>
    </source>
</evidence>
<dbReference type="Pfam" id="PF00320">
    <property type="entry name" value="GATA"/>
    <property type="match status" value="1"/>
</dbReference>
<dbReference type="PROSITE" id="PS00633">
    <property type="entry name" value="BROMODOMAIN_1"/>
    <property type="match status" value="1"/>
</dbReference>
<feature type="compositionally biased region" description="Polar residues" evidence="4">
    <location>
        <begin position="663"/>
        <end position="676"/>
    </location>
</feature>
<dbReference type="GO" id="GO:0006338">
    <property type="term" value="P:chromatin remodeling"/>
    <property type="evidence" value="ECO:0007669"/>
    <property type="project" value="TreeGrafter"/>
</dbReference>
<dbReference type="PANTHER" id="PTHR22880">
    <property type="entry name" value="FALZ-RELATED BROMODOMAIN-CONTAINING PROTEINS"/>
    <property type="match status" value="1"/>
</dbReference>
<name>A0A1Y2A0F8_9FUNG</name>
<dbReference type="SUPFAM" id="SSF47370">
    <property type="entry name" value="Bromodomain"/>
    <property type="match status" value="1"/>
</dbReference>
<dbReference type="SMART" id="SM00297">
    <property type="entry name" value="BROMO"/>
    <property type="match status" value="1"/>
</dbReference>
<feature type="region of interest" description="Disordered" evidence="4">
    <location>
        <begin position="656"/>
        <end position="704"/>
    </location>
</feature>
<evidence type="ECO:0000259" key="7">
    <source>
        <dbReference type="PROSITE" id="PS51525"/>
    </source>
</evidence>
<evidence type="ECO:0000259" key="6">
    <source>
        <dbReference type="PROSITE" id="PS50114"/>
    </source>
</evidence>
<dbReference type="InterPro" id="IPR038336">
    <property type="entry name" value="NET_sf"/>
</dbReference>
<feature type="compositionally biased region" description="Basic residues" evidence="4">
    <location>
        <begin position="451"/>
        <end position="460"/>
    </location>
</feature>
<reference evidence="8 9" key="1">
    <citation type="submission" date="2016-08" db="EMBL/GenBank/DDBJ databases">
        <title>A Parts List for Fungal Cellulosomes Revealed by Comparative Genomics.</title>
        <authorList>
            <consortium name="DOE Joint Genome Institute"/>
            <person name="Haitjema C.H."/>
            <person name="Gilmore S.P."/>
            <person name="Henske J.K."/>
            <person name="Solomon K.V."/>
            <person name="De Groot R."/>
            <person name="Kuo A."/>
            <person name="Mondo S.J."/>
            <person name="Salamov A.A."/>
            <person name="Labutti K."/>
            <person name="Zhao Z."/>
            <person name="Chiniquy J."/>
            <person name="Barry K."/>
            <person name="Brewer H.M."/>
            <person name="Purvine S.O."/>
            <person name="Wright A.T."/>
            <person name="Boxma B."/>
            <person name="Van Alen T."/>
            <person name="Hackstein J.H."/>
            <person name="Baker S.E."/>
            <person name="Grigoriev I.V."/>
            <person name="O'Malley M.A."/>
        </authorList>
    </citation>
    <scope>NUCLEOTIDE SEQUENCE [LARGE SCALE GENOMIC DNA]</scope>
    <source>
        <strain evidence="8 9">G1</strain>
    </source>
</reference>
<feature type="region of interest" description="Disordered" evidence="4">
    <location>
        <begin position="424"/>
        <end position="489"/>
    </location>
</feature>